<dbReference type="Pfam" id="PF17838">
    <property type="entry name" value="PH_16"/>
    <property type="match status" value="1"/>
</dbReference>
<reference evidence="15" key="2">
    <citation type="submission" date="2025-08" db="UniProtKB">
        <authorList>
            <consortium name="Ensembl"/>
        </authorList>
    </citation>
    <scope>IDENTIFICATION</scope>
    <source>
        <strain evidence="15">Glennie</strain>
    </source>
</reference>
<feature type="region of interest" description="Disordered" evidence="12">
    <location>
        <begin position="234"/>
        <end position="310"/>
    </location>
</feature>
<dbReference type="GO" id="GO:0005096">
    <property type="term" value="F:GTPase activator activity"/>
    <property type="evidence" value="ECO:0007669"/>
    <property type="project" value="UniProtKB-KW"/>
</dbReference>
<feature type="region of interest" description="Disordered" evidence="12">
    <location>
        <begin position="592"/>
        <end position="711"/>
    </location>
</feature>
<evidence type="ECO:0000313" key="16">
    <source>
        <dbReference type="Proteomes" id="UP000002279"/>
    </source>
</evidence>
<dbReference type="InterPro" id="IPR036305">
    <property type="entry name" value="RGS_sf"/>
</dbReference>
<dbReference type="GO" id="GO:0005737">
    <property type="term" value="C:cytoplasm"/>
    <property type="evidence" value="ECO:0000318"/>
    <property type="project" value="GO_Central"/>
</dbReference>
<feature type="domain" description="DH" evidence="14">
    <location>
        <begin position="752"/>
        <end position="941"/>
    </location>
</feature>
<dbReference type="FunCoup" id="A0A6I8NRF9">
    <property type="interactions" value="2605"/>
</dbReference>
<evidence type="ECO:0000256" key="9">
    <source>
        <dbReference type="ARBA" id="ARBA00023136"/>
    </source>
</evidence>
<dbReference type="InterPro" id="IPR011993">
    <property type="entry name" value="PH-like_dom_sf"/>
</dbReference>
<protein>
    <recommendedName>
        <fullName evidence="11">Rho guanine nucleotide exchange factor 11</fullName>
    </recommendedName>
</protein>
<proteinExistence type="predicted"/>
<keyword evidence="6" id="KW-0344">Guanine-nucleotide releasing factor</keyword>
<feature type="compositionally biased region" description="Basic and acidic residues" evidence="12">
    <location>
        <begin position="1486"/>
        <end position="1501"/>
    </location>
</feature>
<keyword evidence="4" id="KW-0963">Cytoplasm</keyword>
<evidence type="ECO:0000256" key="6">
    <source>
        <dbReference type="ARBA" id="ARBA00022658"/>
    </source>
</evidence>
<sequence>PASPDGGTPAPHGGGPLTGSASPGLVQRCVVVQRDQHGFGFTVSGDRVVLVQSVRPGEPTITDTLPSPRPLAAGAYVALTLLGSSPASGGFSGLQRDPGPPPAPRSPPAESPPPPPPGPPPERITGPRPLQVSVPARPPAPPRPLLPPPAGSPVPARRRPPPPRSRFPQDSEVQKHAAQILLNMLRQEERELQRYCEEYSHRPDRLLEEQIEGARRRVCQLQLKIRQETGGVRVRGGCHSLDSQDGDSGPECGPERLPSGSEVSPARGPPELGHPRPLGPGRRGAGGGRGPDAGPRGSDRGPKPLIIGPEEDYDPGYFNDECDALFQDLEKLKARPAHLGIFLRYIFTQADPNPLLFYLCAEVFQQTGPKDSRNLGKTIWSVFLEKAAPLRVYVPDALLDDFDLRLRNNEDVRVAMSEAQAAALPDIQEQIQDYRRKRTMGLGSLYGENDLPDLDGDPLRERELAEKQLVALGDLVSRYEEDKSTAMEFALNTYATHAGLRGKEARSCGPADKTPSAPDKDKWLPFFPKTKKSANSKKERDALEDRKRNPILKYIGKPKGSSQSTFHVPLSPVEVKPGNVRTMIQHFENSQNYGAPAAAGPPGQRLSTGSFPEELLPGDSCRSEVKLGRSESLKGREELKRSRKAENVPRSRSDVDMDAAAEAARLHQSTSSSASSLSTRSLENPTPPYTPKMGRRSIESPSLSFPGEPLLPHLREDDLGRLSDLEPELEAQNWQHTVGRDVVAGLSQREIERQEVINELFVTEASHLRTLRVLDIVFYQPMRRDNLLAPQELNCLFPNLPDIIDIHNSWCEAMKKLRESGPVVKEVGDLMLTRFDGEGREELQEAAAQFCSQQSIALEIIRVKQRKESRFQLFMQEAESLPQCRRLQLRDLIVAEMQRLTKYPLLLDSILKHTDDDVPEREKLGRARDQCREILRFVNEALKQAENRHRLEGYQRRLDATSLERASNPLAAEFKSLDLTSRTMIHEGPLAWRISKDKTVDVLVVLLEDLLVLLQRQQDEKLLLKVHSKSAPGSSDSSKQSFVPVLKLNAVLVRSVATDKRAFFIICTSELGPPQIYELVAQTSLERNTWMELLEATVQRATRNPGPHSAAADPPKPGSPREPAPGPVHPPPRPGLWGGIHSGQSRGPSADPHPRPLPPAPPQTARLPPLPRRCGVLPSPHGGQTGARGGFPAGARLTAPLPHPALLPPSPPAPPVESLRHLILLTLLAGPGTEPTSDGAEDPPTPPRRGHAASPRGGPADRRGGEEEKGAGGPGRGSLTSLGQLPPRTRNSGIWESPELDGELDGGDGPAGAAGPPDPSPGGYKVVRRGEAGGGRGPGSPARTRGAGDGNCFYISVPPGRRDLNAGALGPGTPEVGTPRRADGWHLELGPPAGRVTGAVQRGIDPIFHTIQQLTLKLHRLKELEMAHHELLRSLGAESSGGTTPVGGPDPEPAGWADRTPGPPARDPGPDPPPGTGRRPQPSPEDGERSPAGPRRERSEDAGGPPGP</sequence>
<dbReference type="FunFam" id="2.30.29.30:FF:000072">
    <property type="entry name" value="Rho guanine nucleotide exchange factor 1"/>
    <property type="match status" value="1"/>
</dbReference>
<feature type="compositionally biased region" description="Pro residues" evidence="12">
    <location>
        <begin position="98"/>
        <end position="122"/>
    </location>
</feature>
<feature type="domain" description="PH" evidence="13">
    <location>
        <begin position="983"/>
        <end position="1099"/>
    </location>
</feature>
<dbReference type="InterPro" id="IPR044926">
    <property type="entry name" value="RGS_subdomain_2"/>
</dbReference>
<dbReference type="SUPFAM" id="SSF48097">
    <property type="entry name" value="Regulator of G-protein signaling, RGS"/>
    <property type="match status" value="1"/>
</dbReference>
<feature type="compositionally biased region" description="Low complexity" evidence="12">
    <location>
        <begin position="269"/>
        <end position="280"/>
    </location>
</feature>
<feature type="compositionally biased region" description="Basic and acidic residues" evidence="12">
    <location>
        <begin position="621"/>
        <end position="655"/>
    </location>
</feature>
<dbReference type="GO" id="GO:0001664">
    <property type="term" value="F:G protein-coupled receptor binding"/>
    <property type="evidence" value="ECO:0000318"/>
    <property type="project" value="GO_Central"/>
</dbReference>
<evidence type="ECO:0000313" key="15">
    <source>
        <dbReference type="Ensembl" id="ENSOANP00000043647.1"/>
    </source>
</evidence>
<dbReference type="Pfam" id="PF09128">
    <property type="entry name" value="RGS-like"/>
    <property type="match status" value="1"/>
</dbReference>
<comment type="function">
    <text evidence="10">May play a role in the regulation of RhoA GTPase by guanine nucleotide-binding alpha-12 (GNA12) and alpha-13 (GNA13). Acts as guanine nucleotide exchange factor (GEF) for RhoA GTPase and may act as GTPase-activating protein (GAP) for GNA12 and GNA13. Involved in neurotrophin-induced neurite outgrowth.</text>
</comment>
<dbReference type="SUPFAM" id="SSF48065">
    <property type="entry name" value="DBL homology domain (DH-domain)"/>
    <property type="match status" value="1"/>
</dbReference>
<dbReference type="SMART" id="SM00325">
    <property type="entry name" value="RhoGEF"/>
    <property type="match status" value="1"/>
</dbReference>
<feature type="region of interest" description="Disordered" evidence="12">
    <location>
        <begin position="1102"/>
        <end position="1350"/>
    </location>
</feature>
<feature type="region of interest" description="Disordered" evidence="12">
    <location>
        <begin position="504"/>
        <end position="569"/>
    </location>
</feature>
<evidence type="ECO:0000256" key="3">
    <source>
        <dbReference type="ARBA" id="ARBA00022468"/>
    </source>
</evidence>
<name>A0A6I8NRF9_ORNAN</name>
<evidence type="ECO:0000259" key="14">
    <source>
        <dbReference type="PROSITE" id="PS50010"/>
    </source>
</evidence>
<evidence type="ECO:0000256" key="4">
    <source>
        <dbReference type="ARBA" id="ARBA00022490"/>
    </source>
</evidence>
<feature type="compositionally biased region" description="Gly residues" evidence="12">
    <location>
        <begin position="1183"/>
        <end position="1192"/>
    </location>
</feature>
<feature type="compositionally biased region" description="Gly residues" evidence="12">
    <location>
        <begin position="281"/>
        <end position="291"/>
    </location>
</feature>
<comment type="subcellular location">
    <subcellularLocation>
        <location evidence="2">Cytoplasm</location>
    </subcellularLocation>
    <subcellularLocation>
        <location evidence="1">Membrane</location>
    </subcellularLocation>
</comment>
<keyword evidence="9" id="KW-0472">Membrane</keyword>
<gene>
    <name evidence="15" type="primary">ARHGEF11</name>
</gene>
<reference evidence="15 16" key="1">
    <citation type="journal article" date="2008" name="Nature">
        <title>Genome analysis of the platypus reveals unique signatures of evolution.</title>
        <authorList>
            <person name="Warren W.C."/>
            <person name="Hillier L.W."/>
            <person name="Marshall Graves J.A."/>
            <person name="Birney E."/>
            <person name="Ponting C.P."/>
            <person name="Grutzner F."/>
            <person name="Belov K."/>
            <person name="Miller W."/>
            <person name="Clarke L."/>
            <person name="Chinwalla A.T."/>
            <person name="Yang S.P."/>
            <person name="Heger A."/>
            <person name="Locke D.P."/>
            <person name="Miethke P."/>
            <person name="Waters P.D."/>
            <person name="Veyrunes F."/>
            <person name="Fulton L."/>
            <person name="Fulton B."/>
            <person name="Graves T."/>
            <person name="Wallis J."/>
            <person name="Puente X.S."/>
            <person name="Lopez-Otin C."/>
            <person name="Ordonez G.R."/>
            <person name="Eichler E.E."/>
            <person name="Chen L."/>
            <person name="Cheng Z."/>
            <person name="Deakin J.E."/>
            <person name="Alsop A."/>
            <person name="Thompson K."/>
            <person name="Kirby P."/>
            <person name="Papenfuss A.T."/>
            <person name="Wakefield M.J."/>
            <person name="Olender T."/>
            <person name="Lancet D."/>
            <person name="Huttley G.A."/>
            <person name="Smit A.F."/>
            <person name="Pask A."/>
            <person name="Temple-Smith P."/>
            <person name="Batzer M.A."/>
            <person name="Walker J.A."/>
            <person name="Konkel M.K."/>
            <person name="Harris R.S."/>
            <person name="Whittington C.M."/>
            <person name="Wong E.S."/>
            <person name="Gemmell N.J."/>
            <person name="Buschiazzo E."/>
            <person name="Vargas Jentzsch I.M."/>
            <person name="Merkel A."/>
            <person name="Schmitz J."/>
            <person name="Zemann A."/>
            <person name="Churakov G."/>
            <person name="Kriegs J.O."/>
            <person name="Brosius J."/>
            <person name="Murchison E.P."/>
            <person name="Sachidanandam R."/>
            <person name="Smith C."/>
            <person name="Hannon G.J."/>
            <person name="Tsend-Ayush E."/>
            <person name="McMillan D."/>
            <person name="Attenborough R."/>
            <person name="Rens W."/>
            <person name="Ferguson-Smith M."/>
            <person name="Lefevre C.M."/>
            <person name="Sharp J.A."/>
            <person name="Nicholas K.R."/>
            <person name="Ray D.A."/>
            <person name="Kube M."/>
            <person name="Reinhardt R."/>
            <person name="Pringle T.H."/>
            <person name="Taylor J."/>
            <person name="Jones R.C."/>
            <person name="Nixon B."/>
            <person name="Dacheux J.L."/>
            <person name="Niwa H."/>
            <person name="Sekita Y."/>
            <person name="Huang X."/>
            <person name="Stark A."/>
            <person name="Kheradpour P."/>
            <person name="Kellis M."/>
            <person name="Flicek P."/>
            <person name="Chen Y."/>
            <person name="Webber C."/>
            <person name="Hardison R."/>
            <person name="Nelson J."/>
            <person name="Hallsworth-Pepin K."/>
            <person name="Delehaunty K."/>
            <person name="Markovic C."/>
            <person name="Minx P."/>
            <person name="Feng Y."/>
            <person name="Kremitzki C."/>
            <person name="Mitreva M."/>
            <person name="Glasscock J."/>
            <person name="Wylie T."/>
            <person name="Wohldmann P."/>
            <person name="Thiru P."/>
            <person name="Nhan M.N."/>
            <person name="Pohl C.S."/>
            <person name="Smith S.M."/>
            <person name="Hou S."/>
            <person name="Nefedov M."/>
            <person name="de Jong P.J."/>
            <person name="Renfree M.B."/>
            <person name="Mardis E.R."/>
            <person name="Wilson R.K."/>
        </authorList>
    </citation>
    <scope>NUCLEOTIDE SEQUENCE [LARGE SCALE GENOMIC DNA]</scope>
    <source>
        <strain evidence="15 16">Glennie</strain>
    </source>
</reference>
<evidence type="ECO:0000256" key="5">
    <source>
        <dbReference type="ARBA" id="ARBA00022553"/>
    </source>
</evidence>
<feature type="compositionally biased region" description="Polar residues" evidence="12">
    <location>
        <begin position="1278"/>
        <end position="1294"/>
    </location>
</feature>
<evidence type="ECO:0000256" key="1">
    <source>
        <dbReference type="ARBA" id="ARBA00004370"/>
    </source>
</evidence>
<feature type="region of interest" description="Disordered" evidence="12">
    <location>
        <begin position="1"/>
        <end position="23"/>
    </location>
</feature>
<feature type="compositionally biased region" description="Basic and acidic residues" evidence="12">
    <location>
        <begin position="536"/>
        <end position="548"/>
    </location>
</feature>
<dbReference type="CDD" id="cd08753">
    <property type="entry name" value="RGS_PDZRhoGEF"/>
    <property type="match status" value="1"/>
</dbReference>
<dbReference type="GeneTree" id="ENSGT00940000158350"/>
<dbReference type="Gene3D" id="2.30.29.30">
    <property type="entry name" value="Pleckstrin-homology domain (PH domain)/Phosphotyrosine-binding domain (PTB)"/>
    <property type="match status" value="1"/>
</dbReference>
<evidence type="ECO:0000256" key="7">
    <source>
        <dbReference type="ARBA" id="ARBA00022843"/>
    </source>
</evidence>
<dbReference type="SUPFAM" id="SSF50729">
    <property type="entry name" value="PH domain-like"/>
    <property type="match status" value="1"/>
</dbReference>
<dbReference type="GO" id="GO:0005085">
    <property type="term" value="F:guanyl-nucleotide exchange factor activity"/>
    <property type="evidence" value="ECO:0000318"/>
    <property type="project" value="GO_Central"/>
</dbReference>
<dbReference type="SMART" id="SM00315">
    <property type="entry name" value="RGS"/>
    <property type="match status" value="1"/>
</dbReference>
<feature type="compositionally biased region" description="Pro residues" evidence="12">
    <location>
        <begin position="136"/>
        <end position="152"/>
    </location>
</feature>
<dbReference type="OMA" id="FICGERQ"/>
<feature type="compositionally biased region" description="Pro residues" evidence="12">
    <location>
        <begin position="1201"/>
        <end position="1215"/>
    </location>
</feature>
<dbReference type="PANTHER" id="PTHR45872">
    <property type="entry name" value="RHO GUANINE NUCLEOTIDE EXCHANGE FACTOR 2, ISOFORM D"/>
    <property type="match status" value="1"/>
</dbReference>
<feature type="compositionally biased region" description="Low complexity" evidence="12">
    <location>
        <begin position="594"/>
        <end position="603"/>
    </location>
</feature>
<evidence type="ECO:0000256" key="8">
    <source>
        <dbReference type="ARBA" id="ARBA00023054"/>
    </source>
</evidence>
<dbReference type="Ensembl" id="ENSOANT00000064347.1">
    <property type="protein sequence ID" value="ENSOANP00000043647.1"/>
    <property type="gene ID" value="ENSOANG00000038766.1"/>
</dbReference>
<dbReference type="GO" id="GO:0005886">
    <property type="term" value="C:plasma membrane"/>
    <property type="evidence" value="ECO:0007669"/>
    <property type="project" value="Ensembl"/>
</dbReference>
<feature type="compositionally biased region" description="Pro residues" evidence="12">
    <location>
        <begin position="1461"/>
        <end position="1475"/>
    </location>
</feature>
<keyword evidence="3" id="KW-0343">GTPase activation</keyword>
<dbReference type="GO" id="GO:0045893">
    <property type="term" value="P:positive regulation of DNA-templated transcription"/>
    <property type="evidence" value="ECO:0007669"/>
    <property type="project" value="Ensembl"/>
</dbReference>
<dbReference type="InterPro" id="IPR016137">
    <property type="entry name" value="RGS"/>
</dbReference>
<keyword evidence="5" id="KW-0597">Phosphoprotein</keyword>
<dbReference type="Pfam" id="PF00621">
    <property type="entry name" value="RhoGEF"/>
    <property type="match status" value="1"/>
</dbReference>
<reference evidence="15" key="3">
    <citation type="submission" date="2025-09" db="UniProtKB">
        <authorList>
            <consortium name="Ensembl"/>
        </authorList>
    </citation>
    <scope>IDENTIFICATION</scope>
    <source>
        <strain evidence="15">Glennie</strain>
    </source>
</reference>
<keyword evidence="16" id="KW-1185">Reference proteome</keyword>
<dbReference type="InterPro" id="IPR015212">
    <property type="entry name" value="RGS-like_dom"/>
</dbReference>
<evidence type="ECO:0000259" key="13">
    <source>
        <dbReference type="PROSITE" id="PS50003"/>
    </source>
</evidence>
<keyword evidence="7" id="KW-0832">Ubl conjugation</keyword>
<dbReference type="PROSITE" id="PS50003">
    <property type="entry name" value="PH_DOMAIN"/>
    <property type="match status" value="1"/>
</dbReference>
<dbReference type="FunFam" id="1.20.900.10:FF:000006">
    <property type="entry name" value="Rho guanine nucleotide exchange factor (GEF) 11"/>
    <property type="match status" value="1"/>
</dbReference>
<dbReference type="InterPro" id="IPR035899">
    <property type="entry name" value="DBL_dom_sf"/>
</dbReference>
<dbReference type="InterPro" id="IPR000219">
    <property type="entry name" value="DH_dom"/>
</dbReference>
<organism evidence="15 16">
    <name type="scientific">Ornithorhynchus anatinus</name>
    <name type="common">Duckbill platypus</name>
    <dbReference type="NCBI Taxonomy" id="9258"/>
    <lineage>
        <taxon>Eukaryota</taxon>
        <taxon>Metazoa</taxon>
        <taxon>Chordata</taxon>
        <taxon>Craniata</taxon>
        <taxon>Vertebrata</taxon>
        <taxon>Euteleostomi</taxon>
        <taxon>Mammalia</taxon>
        <taxon>Monotremata</taxon>
        <taxon>Ornithorhynchidae</taxon>
        <taxon>Ornithorhynchus</taxon>
    </lineage>
</organism>
<dbReference type="Bgee" id="ENSOANG00000038766">
    <property type="expression patterns" value="Expressed in cerebellum and 7 other cell types or tissues"/>
</dbReference>
<accession>A0A6I8NRF9</accession>
<dbReference type="Gene3D" id="2.30.42.10">
    <property type="match status" value="1"/>
</dbReference>
<dbReference type="PANTHER" id="PTHR45872:SF1">
    <property type="entry name" value="RHO GUANINE NUCLEOTIDE EXCHANGE FACTOR 11"/>
    <property type="match status" value="1"/>
</dbReference>
<evidence type="ECO:0000256" key="2">
    <source>
        <dbReference type="ARBA" id="ARBA00004496"/>
    </source>
</evidence>
<dbReference type="PROSITE" id="PS50010">
    <property type="entry name" value="DH_2"/>
    <property type="match status" value="1"/>
</dbReference>
<dbReference type="GO" id="GO:0007266">
    <property type="term" value="P:Rho protein signal transduction"/>
    <property type="evidence" value="ECO:0007669"/>
    <property type="project" value="Ensembl"/>
</dbReference>
<dbReference type="Gene3D" id="1.10.167.10">
    <property type="entry name" value="Regulator of G-protein Signalling 4, domain 2"/>
    <property type="match status" value="1"/>
</dbReference>
<dbReference type="InterPro" id="IPR001849">
    <property type="entry name" value="PH_domain"/>
</dbReference>
<dbReference type="Gene3D" id="1.20.900.10">
    <property type="entry name" value="Dbl homology (DH) domain"/>
    <property type="match status" value="1"/>
</dbReference>
<dbReference type="InParanoid" id="A0A6I8NRF9"/>
<feature type="compositionally biased region" description="Low complexity" evidence="12">
    <location>
        <begin position="669"/>
        <end position="682"/>
    </location>
</feature>
<evidence type="ECO:0000256" key="10">
    <source>
        <dbReference type="ARBA" id="ARBA00057618"/>
    </source>
</evidence>
<dbReference type="Proteomes" id="UP000002279">
    <property type="component" value="Chromosome X5"/>
</dbReference>
<dbReference type="SMART" id="SM00233">
    <property type="entry name" value="PH"/>
    <property type="match status" value="1"/>
</dbReference>
<dbReference type="GO" id="GO:0007186">
    <property type="term" value="P:G protein-coupled receptor signaling pathway"/>
    <property type="evidence" value="ECO:0000318"/>
    <property type="project" value="GO_Central"/>
</dbReference>
<evidence type="ECO:0000256" key="12">
    <source>
        <dbReference type="SAM" id="MobiDB-lite"/>
    </source>
</evidence>
<evidence type="ECO:0000256" key="11">
    <source>
        <dbReference type="ARBA" id="ARBA00074303"/>
    </source>
</evidence>
<dbReference type="FunFam" id="1.10.167.10:FF:000010">
    <property type="entry name" value="Rho guanine nucleotide exchange factor (GEF) 11"/>
    <property type="match status" value="1"/>
</dbReference>
<feature type="region of interest" description="Disordered" evidence="12">
    <location>
        <begin position="87"/>
        <end position="174"/>
    </location>
</feature>
<dbReference type="GO" id="GO:0005654">
    <property type="term" value="C:nucleoplasm"/>
    <property type="evidence" value="ECO:0007669"/>
    <property type="project" value="Ensembl"/>
</dbReference>
<dbReference type="InterPro" id="IPR037889">
    <property type="entry name" value="PDZRhoGEF_RGS"/>
</dbReference>
<keyword evidence="8" id="KW-0175">Coiled coil</keyword>
<dbReference type="InterPro" id="IPR041020">
    <property type="entry name" value="PH_16"/>
</dbReference>
<dbReference type="CDD" id="cd00160">
    <property type="entry name" value="RhoGEF"/>
    <property type="match status" value="1"/>
</dbReference>
<feature type="compositionally biased region" description="Basic and acidic residues" evidence="12">
    <location>
        <begin position="1259"/>
        <end position="1270"/>
    </location>
</feature>
<feature type="compositionally biased region" description="Pro residues" evidence="12">
    <location>
        <begin position="1114"/>
        <end position="1134"/>
    </location>
</feature>
<feature type="region of interest" description="Disordered" evidence="12">
    <location>
        <begin position="1435"/>
        <end position="1508"/>
    </location>
</feature>
<dbReference type="InterPro" id="IPR036034">
    <property type="entry name" value="PDZ_sf"/>
</dbReference>